<feature type="transmembrane region" description="Helical" evidence="8">
    <location>
        <begin position="696"/>
        <end position="717"/>
    </location>
</feature>
<proteinExistence type="inferred from homology"/>
<dbReference type="Proteomes" id="UP000245699">
    <property type="component" value="Unassembled WGS sequence"/>
</dbReference>
<feature type="transmembrane region" description="Helical" evidence="8">
    <location>
        <begin position="34"/>
        <end position="55"/>
    </location>
</feature>
<name>A0A2T9YLI1_9FUNG</name>
<feature type="transmembrane region" description="Helical" evidence="8">
    <location>
        <begin position="419"/>
        <end position="442"/>
    </location>
</feature>
<feature type="domain" description="CSC1/OSCA1-like N-terminal transmembrane" evidence="10">
    <location>
        <begin position="34"/>
        <end position="191"/>
    </location>
</feature>
<keyword evidence="4 8" id="KW-0812">Transmembrane</keyword>
<sequence>MSFLLSPISPKTSPDSPEKIPGTTPYAANNSRDLGTQILFSLVLGTLGLTFFCILRRKWPNLYSPRCRLKKGAPPHINNSFWGWLPVVLNTSERDILFSVGLDAVVYLRYFKLLISLFSTMAFFGMFVIVPLEAIYKTKSQKNLIPSSPPDPPESFWSNLTSVALGSNQVLIAHLFFGYVFVGLVYFLITRFFYQVLSLRWHYLLHLRNSIPIRTIMVNEIPPQIATAQNLKLYFESVGIGNVQTSCIIPHLSELAGLVHSRAEVLLKIERRYAVLLGNPCLAPEYNPDILTQCFKDSSHESKQIEIECLSKWAKPSKKMTPDKILKWLDETHKLRDIFWDLDSLVLKERNEILVKNNYTPSNVGFVTFCDAKSAQVAAQLSMYSHPIKLKTSLAPEPRDIYWPNITLTLAEKIPRQTIASVFVMVMLLFWLFPITALSSLVSPEFINKYFPGFLDYVTKTPLLNIFLRFTLPSLILYSFNELAPYMLNFLNLASGKVTLSSRQIETLQQYYMFLVVTVLLIFTLTTTIMDKIFEWINDPSKIPKSLADTLPKAAPFFMGYIVLIGVGYFPLKLMRLGTILYTQFIRTFCRSPREYASCYGPEFTNWSTLYPQSMLIFCIAMTYSSLAPLITVFATIYFIIGYISNKYMMLYVYSPPFETAGLHMNKITKNLVTGMLVYLLLMLGIFALRKKYILFTFQLLLLFINTYLMANMSTLFEYNRMSIPLDLLTSKENQGFFGNKNNQESFYPSKGSKIYKSNENSPKLSTPLLAGTSPKAYGLFENQPSTSTKQFNKQTIDHNFKESSIEHSSLDNKIEKAESHASINKDIKKKLGTASNFYEPRNSKSVDQDNFTNTEQYLPLSGDLESRKADGFLKKKLKMLKEVIVDNFSFNPYSTPTLFEEIMEENQPNSKTTMKTNVETSGKDITFSNSNYQDRSNDVIIDINGNAESSKMNQPAGSMVEEQTLNSFAEFSHTLIGQVTSADFSELRWYGNTSEEAISQSIHSDYSQSGMSKCYGVLDSSNQPYMFPQLVGTLPYLWLPIKPTSKDSIDQNF</sequence>
<feature type="transmembrane region" description="Helical" evidence="8">
    <location>
        <begin position="554"/>
        <end position="572"/>
    </location>
</feature>
<evidence type="ECO:0008006" key="14">
    <source>
        <dbReference type="Google" id="ProtNLM"/>
    </source>
</evidence>
<dbReference type="Pfam" id="PF13967">
    <property type="entry name" value="RSN1_TM"/>
    <property type="match status" value="1"/>
</dbReference>
<feature type="transmembrane region" description="Helical" evidence="8">
    <location>
        <begin position="672"/>
        <end position="689"/>
    </location>
</feature>
<evidence type="ECO:0000259" key="9">
    <source>
        <dbReference type="Pfam" id="PF02714"/>
    </source>
</evidence>
<feature type="transmembrane region" description="Helical" evidence="8">
    <location>
        <begin position="113"/>
        <end position="136"/>
    </location>
</feature>
<dbReference type="EMBL" id="MBFT01000331">
    <property type="protein sequence ID" value="PVU93192.1"/>
    <property type="molecule type" value="Genomic_DNA"/>
</dbReference>
<feature type="transmembrane region" description="Helical" evidence="8">
    <location>
        <begin position="462"/>
        <end position="480"/>
    </location>
</feature>
<evidence type="ECO:0000256" key="2">
    <source>
        <dbReference type="ARBA" id="ARBA00007779"/>
    </source>
</evidence>
<dbReference type="GO" id="GO:0005886">
    <property type="term" value="C:plasma membrane"/>
    <property type="evidence" value="ECO:0007669"/>
    <property type="project" value="TreeGrafter"/>
</dbReference>
<gene>
    <name evidence="12" type="ORF">BB559_003394</name>
</gene>
<evidence type="ECO:0000256" key="5">
    <source>
        <dbReference type="ARBA" id="ARBA00022989"/>
    </source>
</evidence>
<keyword evidence="5 8" id="KW-1133">Transmembrane helix</keyword>
<dbReference type="OrthoDB" id="1689567at2759"/>
<feature type="transmembrane region" description="Helical" evidence="8">
    <location>
        <begin position="171"/>
        <end position="194"/>
    </location>
</feature>
<evidence type="ECO:0000313" key="13">
    <source>
        <dbReference type="Proteomes" id="UP000245699"/>
    </source>
</evidence>
<evidence type="ECO:0000256" key="3">
    <source>
        <dbReference type="ARBA" id="ARBA00022448"/>
    </source>
</evidence>
<evidence type="ECO:0000259" key="10">
    <source>
        <dbReference type="Pfam" id="PF13967"/>
    </source>
</evidence>
<dbReference type="InterPro" id="IPR003864">
    <property type="entry name" value="CSC1/OSCA1-like_7TM"/>
</dbReference>
<keyword evidence="6 8" id="KW-0472">Membrane</keyword>
<dbReference type="InterPro" id="IPR032880">
    <property type="entry name" value="CSC1/OSCA1-like_N"/>
</dbReference>
<dbReference type="AlphaFoldDB" id="A0A2T9YLI1"/>
<accession>A0A2T9YLI1</accession>
<dbReference type="PANTHER" id="PTHR13018:SF5">
    <property type="entry name" value="RE44586P"/>
    <property type="match status" value="1"/>
</dbReference>
<keyword evidence="13" id="KW-1185">Reference proteome</keyword>
<dbReference type="GO" id="GO:0005227">
    <property type="term" value="F:calcium-activated cation channel activity"/>
    <property type="evidence" value="ECO:0007669"/>
    <property type="project" value="InterPro"/>
</dbReference>
<reference evidence="12 13" key="1">
    <citation type="journal article" date="2018" name="MBio">
        <title>Comparative Genomics Reveals the Core Gene Toolbox for the Fungus-Insect Symbiosis.</title>
        <authorList>
            <person name="Wang Y."/>
            <person name="Stata M."/>
            <person name="Wang W."/>
            <person name="Stajich J.E."/>
            <person name="White M.M."/>
            <person name="Moncalvo J.M."/>
        </authorList>
    </citation>
    <scope>NUCLEOTIDE SEQUENCE [LARGE SCALE GENOMIC DNA]</scope>
    <source>
        <strain evidence="12 13">AUS-77-4</strain>
    </source>
</reference>
<comment type="caution">
    <text evidence="12">The sequence shown here is derived from an EMBL/GenBank/DDBJ whole genome shotgun (WGS) entry which is preliminary data.</text>
</comment>
<evidence type="ECO:0000256" key="1">
    <source>
        <dbReference type="ARBA" id="ARBA00004141"/>
    </source>
</evidence>
<feature type="domain" description="CSC1/OSCA1-like 7TM region" evidence="9">
    <location>
        <begin position="416"/>
        <end position="687"/>
    </location>
</feature>
<dbReference type="InterPro" id="IPR027815">
    <property type="entry name" value="CSC1/OSCA1-like_cyt"/>
</dbReference>
<keyword evidence="3" id="KW-0813">Transport</keyword>
<evidence type="ECO:0000256" key="4">
    <source>
        <dbReference type="ARBA" id="ARBA00022692"/>
    </source>
</evidence>
<protein>
    <recommendedName>
        <fullName evidence="14">CSC1/OSCA1-like 7TM region domain-containing protein</fullName>
    </recommendedName>
</protein>
<evidence type="ECO:0000256" key="7">
    <source>
        <dbReference type="SAM" id="MobiDB-lite"/>
    </source>
</evidence>
<organism evidence="12 13">
    <name type="scientific">Furculomyces boomerangus</name>
    <dbReference type="NCBI Taxonomy" id="61424"/>
    <lineage>
        <taxon>Eukaryota</taxon>
        <taxon>Fungi</taxon>
        <taxon>Fungi incertae sedis</taxon>
        <taxon>Zoopagomycota</taxon>
        <taxon>Kickxellomycotina</taxon>
        <taxon>Harpellomycetes</taxon>
        <taxon>Harpellales</taxon>
        <taxon>Harpellaceae</taxon>
        <taxon>Furculomyces</taxon>
    </lineage>
</organism>
<evidence type="ECO:0000259" key="11">
    <source>
        <dbReference type="Pfam" id="PF14703"/>
    </source>
</evidence>
<evidence type="ECO:0000256" key="6">
    <source>
        <dbReference type="ARBA" id="ARBA00023136"/>
    </source>
</evidence>
<dbReference type="Pfam" id="PF14703">
    <property type="entry name" value="PHM7_cyt"/>
    <property type="match status" value="1"/>
</dbReference>
<dbReference type="Pfam" id="PF02714">
    <property type="entry name" value="RSN1_7TM"/>
    <property type="match status" value="1"/>
</dbReference>
<dbReference type="PANTHER" id="PTHR13018">
    <property type="entry name" value="PROBABLE MEMBRANE PROTEIN DUF221-RELATED"/>
    <property type="match status" value="1"/>
</dbReference>
<comment type="subcellular location">
    <subcellularLocation>
        <location evidence="1">Membrane</location>
        <topology evidence="1">Multi-pass membrane protein</topology>
    </subcellularLocation>
</comment>
<feature type="transmembrane region" description="Helical" evidence="8">
    <location>
        <begin position="615"/>
        <end position="641"/>
    </location>
</feature>
<comment type="similarity">
    <text evidence="2">Belongs to the CSC1 (TC 1.A.17) family.</text>
</comment>
<feature type="region of interest" description="Disordered" evidence="7">
    <location>
        <begin position="1"/>
        <end position="28"/>
    </location>
</feature>
<evidence type="ECO:0000313" key="12">
    <source>
        <dbReference type="EMBL" id="PVU93192.1"/>
    </source>
</evidence>
<dbReference type="InterPro" id="IPR045122">
    <property type="entry name" value="Csc1-like"/>
</dbReference>
<feature type="domain" description="CSC1/OSCA1-like cytosolic" evidence="11">
    <location>
        <begin position="214"/>
        <end position="405"/>
    </location>
</feature>
<feature type="transmembrane region" description="Helical" evidence="8">
    <location>
        <begin position="511"/>
        <end position="534"/>
    </location>
</feature>
<evidence type="ECO:0000256" key="8">
    <source>
        <dbReference type="SAM" id="Phobius"/>
    </source>
</evidence>